<dbReference type="SMART" id="SM00345">
    <property type="entry name" value="HTH_GNTR"/>
    <property type="match status" value="1"/>
</dbReference>
<evidence type="ECO:0000313" key="5">
    <source>
        <dbReference type="EMBL" id="MBP0495551.1"/>
    </source>
</evidence>
<dbReference type="EMBL" id="JAGIZA010000018">
    <property type="protein sequence ID" value="MBP0495551.1"/>
    <property type="molecule type" value="Genomic_DNA"/>
</dbReference>
<dbReference type="CDD" id="cd07377">
    <property type="entry name" value="WHTH_GntR"/>
    <property type="match status" value="1"/>
</dbReference>
<evidence type="ECO:0000256" key="1">
    <source>
        <dbReference type="ARBA" id="ARBA00023015"/>
    </source>
</evidence>
<dbReference type="PROSITE" id="PS50949">
    <property type="entry name" value="HTH_GNTR"/>
    <property type="match status" value="1"/>
</dbReference>
<evidence type="ECO:0000256" key="2">
    <source>
        <dbReference type="ARBA" id="ARBA00023125"/>
    </source>
</evidence>
<dbReference type="SUPFAM" id="SSF46785">
    <property type="entry name" value="Winged helix' DNA-binding domain"/>
    <property type="match status" value="1"/>
</dbReference>
<dbReference type="GO" id="GO:0003700">
    <property type="term" value="F:DNA-binding transcription factor activity"/>
    <property type="evidence" value="ECO:0007669"/>
    <property type="project" value="InterPro"/>
</dbReference>
<dbReference type="InterPro" id="IPR036390">
    <property type="entry name" value="WH_DNA-bd_sf"/>
</dbReference>
<proteinExistence type="predicted"/>
<dbReference type="Pfam" id="PF00392">
    <property type="entry name" value="GntR"/>
    <property type="match status" value="1"/>
</dbReference>
<dbReference type="AlphaFoldDB" id="A0A940S6I3"/>
<comment type="caution">
    <text evidence="5">The sequence shown here is derived from an EMBL/GenBank/DDBJ whole genome shotgun (WGS) entry which is preliminary data.</text>
</comment>
<dbReference type="Gene3D" id="1.10.10.10">
    <property type="entry name" value="Winged helix-like DNA-binding domain superfamily/Winged helix DNA-binding domain"/>
    <property type="match status" value="1"/>
</dbReference>
<dbReference type="InterPro" id="IPR000524">
    <property type="entry name" value="Tscrpt_reg_HTH_GntR"/>
</dbReference>
<evidence type="ECO:0000259" key="4">
    <source>
        <dbReference type="PROSITE" id="PS50949"/>
    </source>
</evidence>
<name>A0A940S6I3_9PROT</name>
<dbReference type="InterPro" id="IPR036388">
    <property type="entry name" value="WH-like_DNA-bd_sf"/>
</dbReference>
<dbReference type="PANTHER" id="PTHR43537">
    <property type="entry name" value="TRANSCRIPTIONAL REGULATOR, GNTR FAMILY"/>
    <property type="match status" value="1"/>
</dbReference>
<keyword evidence="3" id="KW-0804">Transcription</keyword>
<gene>
    <name evidence="5" type="ORF">J5Y10_22385</name>
</gene>
<feature type="domain" description="HTH gntR-type" evidence="4">
    <location>
        <begin position="13"/>
        <end position="80"/>
    </location>
</feature>
<evidence type="ECO:0000256" key="3">
    <source>
        <dbReference type="ARBA" id="ARBA00023163"/>
    </source>
</evidence>
<keyword evidence="6" id="KW-1185">Reference proteome</keyword>
<accession>A0A940S6I3</accession>
<reference evidence="5" key="1">
    <citation type="submission" date="2021-03" db="EMBL/GenBank/DDBJ databases">
        <authorList>
            <person name="So Y."/>
        </authorList>
    </citation>
    <scope>NUCLEOTIDE SEQUENCE</scope>
    <source>
        <strain evidence="5">SG15</strain>
    </source>
</reference>
<dbReference type="GO" id="GO:0003677">
    <property type="term" value="F:DNA binding"/>
    <property type="evidence" value="ECO:0007669"/>
    <property type="project" value="UniProtKB-KW"/>
</dbReference>
<protein>
    <submittedName>
        <fullName evidence="5">GntR family transcriptional regulator</fullName>
    </submittedName>
</protein>
<keyword evidence="1" id="KW-0805">Transcription regulation</keyword>
<sequence>MTHRREEGAARIPNAAERAYQAIRDRILHGSFIPGAPLREEMLAAEIGVSRTPVRDALRRLLADGLVETTSAGGGCCCGCCRPRSCC</sequence>
<evidence type="ECO:0000313" key="6">
    <source>
        <dbReference type="Proteomes" id="UP000677537"/>
    </source>
</evidence>
<organism evidence="5 6">
    <name type="scientific">Roseomonas indoligenes</name>
    <dbReference type="NCBI Taxonomy" id="2820811"/>
    <lineage>
        <taxon>Bacteria</taxon>
        <taxon>Pseudomonadati</taxon>
        <taxon>Pseudomonadota</taxon>
        <taxon>Alphaproteobacteria</taxon>
        <taxon>Acetobacterales</taxon>
        <taxon>Roseomonadaceae</taxon>
        <taxon>Roseomonas</taxon>
    </lineage>
</organism>
<keyword evidence="2" id="KW-0238">DNA-binding</keyword>
<dbReference type="PRINTS" id="PR00035">
    <property type="entry name" value="HTHGNTR"/>
</dbReference>
<dbReference type="Proteomes" id="UP000677537">
    <property type="component" value="Unassembled WGS sequence"/>
</dbReference>
<dbReference type="PANTHER" id="PTHR43537:SF5">
    <property type="entry name" value="UXU OPERON TRANSCRIPTIONAL REGULATOR"/>
    <property type="match status" value="1"/>
</dbReference>